<dbReference type="Proteomes" id="UP000008881">
    <property type="component" value="Chromosome"/>
</dbReference>
<evidence type="ECO:0000256" key="1">
    <source>
        <dbReference type="ARBA" id="ARBA00022630"/>
    </source>
</evidence>
<dbReference type="GO" id="GO:0010181">
    <property type="term" value="F:FMN binding"/>
    <property type="evidence" value="ECO:0007669"/>
    <property type="project" value="UniProtKB-UniRule"/>
</dbReference>
<comment type="subunit">
    <text evidence="6">Homodimer.</text>
</comment>
<comment type="function">
    <text evidence="6">Quinone reductase that provides resistance to thiol-specific stress caused by electrophilic quinones.</text>
</comment>
<comment type="caution">
    <text evidence="6">Lacks conserved residue(s) required for the propagation of feature annotation.</text>
</comment>
<evidence type="ECO:0000259" key="7">
    <source>
        <dbReference type="Pfam" id="PF02525"/>
    </source>
</evidence>
<feature type="binding site" evidence="6">
    <location>
        <begin position="139"/>
        <end position="142"/>
    </location>
    <ligand>
        <name>FMN</name>
        <dbReference type="ChEBI" id="CHEBI:58210"/>
    </ligand>
</feature>
<evidence type="ECO:0000256" key="6">
    <source>
        <dbReference type="HAMAP-Rule" id="MF_01216"/>
    </source>
</evidence>
<gene>
    <name evidence="6" type="primary">azoR</name>
    <name evidence="8" type="ordered locus">EAE_01360</name>
</gene>
<sequence length="201" mass="21753">MSNVLILKSSINGPASLTNQLIDEYMQTRRDAGHQDSVVEHDLTTLALPKLDGALFAALRGAQDSRPAIQQGVALSDSLIGELKASDLLVIGAPMYNLNVPTDLKNWFDLVARARETFRYTETWPQGLVEGVRAVVISSRGGVHDGQPSDAVTPYLRAVLGLMGISDVEFIYAEGMDIRPHGRDAGIAHARQHIARAAQQA</sequence>
<dbReference type="SUPFAM" id="SSF52218">
    <property type="entry name" value="Flavoproteins"/>
    <property type="match status" value="1"/>
</dbReference>
<dbReference type="AlphaFoldDB" id="A0A0H3FIQ3"/>
<dbReference type="PANTHER" id="PTHR43741:SF2">
    <property type="entry name" value="FMN-DEPENDENT NADH:QUINONE OXIDOREDUCTASE"/>
    <property type="match status" value="1"/>
</dbReference>
<dbReference type="Gene3D" id="3.40.50.360">
    <property type="match status" value="1"/>
</dbReference>
<dbReference type="InterPro" id="IPR029039">
    <property type="entry name" value="Flavoprotein-like_sf"/>
</dbReference>
<dbReference type="HOGENOM" id="CLU_088964_0_0_6"/>
<dbReference type="EC" id="1.6.5.-" evidence="6"/>
<dbReference type="HAMAP" id="MF_01216">
    <property type="entry name" value="Azoreductase_type1"/>
    <property type="match status" value="1"/>
</dbReference>
<dbReference type="PANTHER" id="PTHR43741">
    <property type="entry name" value="FMN-DEPENDENT NADH-AZOREDUCTASE 1"/>
    <property type="match status" value="1"/>
</dbReference>
<evidence type="ECO:0000313" key="9">
    <source>
        <dbReference type="Proteomes" id="UP000008881"/>
    </source>
</evidence>
<reference evidence="8 9" key="1">
    <citation type="journal article" date="2012" name="J. Bacteriol.">
        <title>Complete genome sequence of Enterobacter aerogenes KCTC 2190.</title>
        <authorList>
            <person name="Shin S.H."/>
            <person name="Kim S."/>
            <person name="Kim J.Y."/>
            <person name="Lee S."/>
            <person name="Um Y."/>
            <person name="Oh M.K."/>
            <person name="Kim Y.R."/>
            <person name="Lee J."/>
            <person name="Yang K.S."/>
        </authorList>
    </citation>
    <scope>NUCLEOTIDE SEQUENCE [LARGE SCALE GENOMIC DNA]</scope>
    <source>
        <strain evidence="8 9">KCTC 2190</strain>
    </source>
</reference>
<accession>A0A0H3FIQ3</accession>
<dbReference type="PATRIC" id="fig|1028307.3.peg.261"/>
<evidence type="ECO:0000256" key="5">
    <source>
        <dbReference type="ARBA" id="ARBA00048542"/>
    </source>
</evidence>
<evidence type="ECO:0000256" key="4">
    <source>
        <dbReference type="ARBA" id="ARBA00023027"/>
    </source>
</evidence>
<dbReference type="OrthoDB" id="9787136at2"/>
<evidence type="ECO:0000313" key="8">
    <source>
        <dbReference type="EMBL" id="AEG95208.1"/>
    </source>
</evidence>
<organism evidence="8 9">
    <name type="scientific">Klebsiella aerogenes (strain ATCC 13048 / DSM 30053 / CCUG 1429 / JCM 1235 / KCTC 2190 / NBRC 13534 / NCIMB 10102 / NCTC 10006 / CDC 819-56)</name>
    <name type="common">Enterobacter aerogenes</name>
    <dbReference type="NCBI Taxonomy" id="1028307"/>
    <lineage>
        <taxon>Bacteria</taxon>
        <taxon>Pseudomonadati</taxon>
        <taxon>Pseudomonadota</taxon>
        <taxon>Gammaproteobacteria</taxon>
        <taxon>Enterobacterales</taxon>
        <taxon>Enterobacteriaceae</taxon>
        <taxon>Klebsiella/Raoultella group</taxon>
        <taxon>Klebsiella</taxon>
    </lineage>
</organism>
<keyword evidence="1 6" id="KW-0285">Flavoprotein</keyword>
<dbReference type="KEGG" id="eae:EAE_01360"/>
<dbReference type="eggNOG" id="COG1182">
    <property type="taxonomic scope" value="Bacteria"/>
</dbReference>
<keyword evidence="4 6" id="KW-0520">NAD</keyword>
<dbReference type="InterPro" id="IPR023048">
    <property type="entry name" value="NADH:quinone_OxRdtase_FMN_depd"/>
</dbReference>
<comment type="catalytic activity">
    <reaction evidence="5">
        <text>N,N-dimethyl-1,4-phenylenediamine + anthranilate + 2 NAD(+) = 2-(4-dimethylaminophenyl)diazenylbenzoate + 2 NADH + 2 H(+)</text>
        <dbReference type="Rhea" id="RHEA:55872"/>
        <dbReference type="ChEBI" id="CHEBI:15378"/>
        <dbReference type="ChEBI" id="CHEBI:15783"/>
        <dbReference type="ChEBI" id="CHEBI:16567"/>
        <dbReference type="ChEBI" id="CHEBI:57540"/>
        <dbReference type="ChEBI" id="CHEBI:57945"/>
        <dbReference type="ChEBI" id="CHEBI:71579"/>
        <dbReference type="EC" id="1.7.1.17"/>
    </reaction>
    <physiologicalReaction direction="right-to-left" evidence="5">
        <dbReference type="Rhea" id="RHEA:55874"/>
    </physiologicalReaction>
</comment>
<dbReference type="RefSeq" id="WP_015703229.1">
    <property type="nucleotide sequence ID" value="NC_015663.1"/>
</dbReference>
<feature type="binding site" evidence="6">
    <location>
        <position position="10"/>
    </location>
    <ligand>
        <name>FMN</name>
        <dbReference type="ChEBI" id="CHEBI:58210"/>
    </ligand>
</feature>
<protein>
    <recommendedName>
        <fullName evidence="6">FMN dependent NADH:quinone oxidoreductase</fullName>
        <ecNumber evidence="6">1.6.5.-</ecNumber>
    </recommendedName>
    <alternativeName>
        <fullName evidence="6">Azo-dye reductase</fullName>
    </alternativeName>
    <alternativeName>
        <fullName evidence="6">FMN-dependent NADH-azo compound oxidoreductase</fullName>
    </alternativeName>
    <alternativeName>
        <fullName evidence="6">FMN-dependent NADH-azoreductase</fullName>
        <ecNumber evidence="6">1.7.1.17</ecNumber>
    </alternativeName>
</protein>
<comment type="similarity">
    <text evidence="6">Belongs to the azoreductase type 1 family.</text>
</comment>
<comment type="cofactor">
    <cofactor evidence="6">
        <name>FMN</name>
        <dbReference type="ChEBI" id="CHEBI:58210"/>
    </cofactor>
    <text evidence="6">Binds 1 FMN per subunit.</text>
</comment>
<dbReference type="GO" id="GO:0016652">
    <property type="term" value="F:oxidoreductase activity, acting on NAD(P)H as acceptor"/>
    <property type="evidence" value="ECO:0007669"/>
    <property type="project" value="UniProtKB-UniRule"/>
</dbReference>
<dbReference type="InterPro" id="IPR050104">
    <property type="entry name" value="FMN-dep_NADH:Q_OxRdtase_AzoR1"/>
</dbReference>
<proteinExistence type="inferred from homology"/>
<feature type="domain" description="Flavodoxin-like fold" evidence="7">
    <location>
        <begin position="3"/>
        <end position="195"/>
    </location>
</feature>
<comment type="catalytic activity">
    <reaction evidence="6">
        <text>2 a quinone + NADH + H(+) = 2 a 1,4-benzosemiquinone + NAD(+)</text>
        <dbReference type="Rhea" id="RHEA:65952"/>
        <dbReference type="ChEBI" id="CHEBI:15378"/>
        <dbReference type="ChEBI" id="CHEBI:57540"/>
        <dbReference type="ChEBI" id="CHEBI:57945"/>
        <dbReference type="ChEBI" id="CHEBI:132124"/>
        <dbReference type="ChEBI" id="CHEBI:134225"/>
    </reaction>
</comment>
<dbReference type="GO" id="GO:0009055">
    <property type="term" value="F:electron transfer activity"/>
    <property type="evidence" value="ECO:0007669"/>
    <property type="project" value="UniProtKB-UniRule"/>
</dbReference>
<keyword evidence="2 6" id="KW-0288">FMN</keyword>
<name>A0A0H3FIQ3_KLEAK</name>
<keyword evidence="9" id="KW-1185">Reference proteome</keyword>
<evidence type="ECO:0000256" key="3">
    <source>
        <dbReference type="ARBA" id="ARBA00023002"/>
    </source>
</evidence>
<dbReference type="InterPro" id="IPR003680">
    <property type="entry name" value="Flavodoxin_fold"/>
</dbReference>
<dbReference type="EC" id="1.7.1.17" evidence="6"/>
<comment type="function">
    <text evidence="6">Also exhibits azoreductase activity. Catalyzes the reductive cleavage of the azo bond in aromatic azo compounds to the corresponding amines.</text>
</comment>
<evidence type="ECO:0000256" key="2">
    <source>
        <dbReference type="ARBA" id="ARBA00022643"/>
    </source>
</evidence>
<dbReference type="GeneID" id="93313399"/>
<feature type="binding site" evidence="6">
    <location>
        <begin position="95"/>
        <end position="98"/>
    </location>
    <ligand>
        <name>FMN</name>
        <dbReference type="ChEBI" id="CHEBI:58210"/>
    </ligand>
</feature>
<dbReference type="Pfam" id="PF02525">
    <property type="entry name" value="Flavodoxin_2"/>
    <property type="match status" value="1"/>
</dbReference>
<keyword evidence="3 6" id="KW-0560">Oxidoreductase</keyword>
<dbReference type="GO" id="GO:0016655">
    <property type="term" value="F:oxidoreductase activity, acting on NAD(P)H, quinone or similar compound as acceptor"/>
    <property type="evidence" value="ECO:0007669"/>
    <property type="project" value="InterPro"/>
</dbReference>
<dbReference type="EMBL" id="CP002824">
    <property type="protein sequence ID" value="AEG95208.1"/>
    <property type="molecule type" value="Genomic_DNA"/>
</dbReference>